<keyword evidence="4" id="KW-0731">Sigma factor</keyword>
<dbReference type="SUPFAM" id="SSF54427">
    <property type="entry name" value="NTF2-like"/>
    <property type="match status" value="1"/>
</dbReference>
<dbReference type="Pfam" id="PF08281">
    <property type="entry name" value="Sigma70_r4_2"/>
    <property type="match status" value="1"/>
</dbReference>
<protein>
    <submittedName>
        <fullName evidence="8">RNA polymerase sigma-70 factor, ECF subfamily</fullName>
    </submittedName>
</protein>
<evidence type="ECO:0000256" key="3">
    <source>
        <dbReference type="ARBA" id="ARBA00023015"/>
    </source>
</evidence>
<dbReference type="Gene3D" id="1.10.1740.10">
    <property type="match status" value="1"/>
</dbReference>
<dbReference type="GO" id="GO:0006352">
    <property type="term" value="P:DNA-templated transcription initiation"/>
    <property type="evidence" value="ECO:0007669"/>
    <property type="project" value="InterPro"/>
</dbReference>
<proteinExistence type="inferred from homology"/>
<dbReference type="GO" id="GO:0003677">
    <property type="term" value="F:DNA binding"/>
    <property type="evidence" value="ECO:0007669"/>
    <property type="project" value="InterPro"/>
</dbReference>
<dbReference type="PANTHER" id="PTHR30173">
    <property type="entry name" value="SIGMA 19 FACTOR"/>
    <property type="match status" value="1"/>
</dbReference>
<dbReference type="Pfam" id="PF04542">
    <property type="entry name" value="Sigma70_r2"/>
    <property type="match status" value="1"/>
</dbReference>
<feature type="domain" description="RNA polymerase sigma factor 70 region 4 type 2" evidence="7">
    <location>
        <begin position="113"/>
        <end position="163"/>
    </location>
</feature>
<accession>A0A1H0FLT9</accession>
<dbReference type="InterPro" id="IPR007627">
    <property type="entry name" value="RNA_pol_sigma70_r2"/>
</dbReference>
<dbReference type="RefSeq" id="WP_093785112.1">
    <property type="nucleotide sequence ID" value="NZ_FNIE01000006.1"/>
</dbReference>
<evidence type="ECO:0000313" key="9">
    <source>
        <dbReference type="Proteomes" id="UP000199341"/>
    </source>
</evidence>
<evidence type="ECO:0000256" key="5">
    <source>
        <dbReference type="ARBA" id="ARBA00023163"/>
    </source>
</evidence>
<reference evidence="8 9" key="1">
    <citation type="submission" date="2016-10" db="EMBL/GenBank/DDBJ databases">
        <authorList>
            <person name="de Groot N.N."/>
        </authorList>
    </citation>
    <scope>NUCLEOTIDE SEQUENCE [LARGE SCALE GENOMIC DNA]</scope>
    <source>
        <strain evidence="8 9">CGMCC 4.2022</strain>
    </source>
</reference>
<feature type="domain" description="RNA polymerase sigma-70 region 2" evidence="6">
    <location>
        <begin position="13"/>
        <end position="76"/>
    </location>
</feature>
<evidence type="ECO:0000259" key="7">
    <source>
        <dbReference type="Pfam" id="PF08281"/>
    </source>
</evidence>
<dbReference type="SUPFAM" id="SSF88946">
    <property type="entry name" value="Sigma2 domain of RNA polymerase sigma factors"/>
    <property type="match status" value="1"/>
</dbReference>
<organism evidence="8 9">
    <name type="scientific">Actinacidiphila guanduensis</name>
    <dbReference type="NCBI Taxonomy" id="310781"/>
    <lineage>
        <taxon>Bacteria</taxon>
        <taxon>Bacillati</taxon>
        <taxon>Actinomycetota</taxon>
        <taxon>Actinomycetes</taxon>
        <taxon>Kitasatosporales</taxon>
        <taxon>Streptomycetaceae</taxon>
        <taxon>Actinacidiphila</taxon>
    </lineage>
</organism>
<evidence type="ECO:0000313" key="8">
    <source>
        <dbReference type="EMBL" id="SDN95645.1"/>
    </source>
</evidence>
<dbReference type="InterPro" id="IPR013325">
    <property type="entry name" value="RNA_pol_sigma_r2"/>
</dbReference>
<evidence type="ECO:0000256" key="2">
    <source>
        <dbReference type="ARBA" id="ARBA00011344"/>
    </source>
</evidence>
<keyword evidence="3" id="KW-0805">Transcription regulation</keyword>
<dbReference type="Gene3D" id="1.10.10.10">
    <property type="entry name" value="Winged helix-like DNA-binding domain superfamily/Winged helix DNA-binding domain"/>
    <property type="match status" value="1"/>
</dbReference>
<dbReference type="OrthoDB" id="3211555at2"/>
<dbReference type="GO" id="GO:0016987">
    <property type="term" value="F:sigma factor activity"/>
    <property type="evidence" value="ECO:0007669"/>
    <property type="project" value="UniProtKB-KW"/>
</dbReference>
<comment type="subunit">
    <text evidence="2">Interacts transiently with the RNA polymerase catalytic core formed by RpoA, RpoB, RpoC and RpoZ (2 alpha, 1 beta, 1 beta' and 1 omega subunit) to form the RNA polymerase holoenzyme that can initiate transcription.</text>
</comment>
<dbReference type="InterPro" id="IPR032710">
    <property type="entry name" value="NTF2-like_dom_sf"/>
</dbReference>
<evidence type="ECO:0000256" key="4">
    <source>
        <dbReference type="ARBA" id="ARBA00023082"/>
    </source>
</evidence>
<dbReference type="InterPro" id="IPR013249">
    <property type="entry name" value="RNA_pol_sigma70_r4_t2"/>
</dbReference>
<dbReference type="Proteomes" id="UP000199341">
    <property type="component" value="Unassembled WGS sequence"/>
</dbReference>
<dbReference type="Gene3D" id="3.10.450.50">
    <property type="match status" value="1"/>
</dbReference>
<keyword evidence="9" id="KW-1185">Reference proteome</keyword>
<name>A0A1H0FLT9_9ACTN</name>
<keyword evidence="5" id="KW-0804">Transcription</keyword>
<dbReference type="EMBL" id="FNIE01000006">
    <property type="protein sequence ID" value="SDN95645.1"/>
    <property type="molecule type" value="Genomic_DNA"/>
</dbReference>
<dbReference type="NCBIfam" id="TIGR02937">
    <property type="entry name" value="sigma70-ECF"/>
    <property type="match status" value="1"/>
</dbReference>
<gene>
    <name evidence="8" type="ORF">SAMN05216259_106348</name>
</gene>
<comment type="similarity">
    <text evidence="1">Belongs to the sigma-70 factor family. ECF subfamily.</text>
</comment>
<dbReference type="InterPro" id="IPR052704">
    <property type="entry name" value="ECF_Sigma-70_Domain"/>
</dbReference>
<dbReference type="AlphaFoldDB" id="A0A1H0FLT9"/>
<dbReference type="InterPro" id="IPR013324">
    <property type="entry name" value="RNA_pol_sigma_r3/r4-like"/>
</dbReference>
<dbReference type="STRING" id="310781.SAMN05216259_106348"/>
<dbReference type="InterPro" id="IPR014284">
    <property type="entry name" value="RNA_pol_sigma-70_dom"/>
</dbReference>
<evidence type="ECO:0000256" key="1">
    <source>
        <dbReference type="ARBA" id="ARBA00010641"/>
    </source>
</evidence>
<sequence length="298" mass="31579">MTSDDVESLAARFEEHRGHLRAVGYRMLGSVSEAEDAVQEAWLRLDRTGAEGIGNLGGWLTTVTARICLSMLRARGQRREEPLEIHVPDPLLTAPAATGPEEQAVLADAVGLALLVVLDTLGPAERVAFVLHDMFGVPFDDIAPVVGRSPSAARQLASRARRRVQESGTEPDRDAARQRAAVDAFLAAARGGDFEALMAVLDPDVVLRADAGTRGLGSSRVVRGSGEVARQAMLFRTLAETVTARRVLVGGTEGLLGVAGGTPVSVMSFTIRDGRITTITILADPDRLAALPVPPLEP</sequence>
<evidence type="ECO:0000259" key="6">
    <source>
        <dbReference type="Pfam" id="PF04542"/>
    </source>
</evidence>
<dbReference type="InterPro" id="IPR036388">
    <property type="entry name" value="WH-like_DNA-bd_sf"/>
</dbReference>
<dbReference type="PANTHER" id="PTHR30173:SF43">
    <property type="entry name" value="ECF RNA POLYMERASE SIGMA FACTOR SIGI-RELATED"/>
    <property type="match status" value="1"/>
</dbReference>
<dbReference type="SUPFAM" id="SSF88659">
    <property type="entry name" value="Sigma3 and sigma4 domains of RNA polymerase sigma factors"/>
    <property type="match status" value="1"/>
</dbReference>